<evidence type="ECO:0000313" key="3">
    <source>
        <dbReference type="Proteomes" id="UP001500840"/>
    </source>
</evidence>
<evidence type="ECO:0008006" key="4">
    <source>
        <dbReference type="Google" id="ProtNLM"/>
    </source>
</evidence>
<dbReference type="EMBL" id="BAABGA010000048">
    <property type="protein sequence ID" value="GAA4459497.1"/>
    <property type="molecule type" value="Genomic_DNA"/>
</dbReference>
<accession>A0ABP8N2W3</accession>
<proteinExistence type="predicted"/>
<dbReference type="InterPro" id="IPR017850">
    <property type="entry name" value="Alkaline_phosphatase_core_sf"/>
</dbReference>
<evidence type="ECO:0000313" key="2">
    <source>
        <dbReference type="EMBL" id="GAA4459497.1"/>
    </source>
</evidence>
<dbReference type="SUPFAM" id="SSF53649">
    <property type="entry name" value="Alkaline phosphatase-like"/>
    <property type="match status" value="1"/>
</dbReference>
<sequence length="73" mass="8756">MSYRFIRYHDGFEELYDLKNDPHEFTNLADSSDMIATKARLAEGLPKQAAPRRRIPKESKYNLRRDRNKNDKR</sequence>
<dbReference type="Proteomes" id="UP001500840">
    <property type="component" value="Unassembled WGS sequence"/>
</dbReference>
<gene>
    <name evidence="2" type="ORF">GCM10023156_39130</name>
</gene>
<keyword evidence="3" id="KW-1185">Reference proteome</keyword>
<organism evidence="2 3">
    <name type="scientific">Novipirellula rosea</name>
    <dbReference type="NCBI Taxonomy" id="1031540"/>
    <lineage>
        <taxon>Bacteria</taxon>
        <taxon>Pseudomonadati</taxon>
        <taxon>Planctomycetota</taxon>
        <taxon>Planctomycetia</taxon>
        <taxon>Pirellulales</taxon>
        <taxon>Pirellulaceae</taxon>
        <taxon>Novipirellula</taxon>
    </lineage>
</organism>
<protein>
    <recommendedName>
        <fullName evidence="4">N-sulphoglucosamine sulphohydrolase C-terminal domain-containing protein</fullName>
    </recommendedName>
</protein>
<feature type="compositionally biased region" description="Basic and acidic residues" evidence="1">
    <location>
        <begin position="56"/>
        <end position="73"/>
    </location>
</feature>
<comment type="caution">
    <text evidence="2">The sequence shown here is derived from an EMBL/GenBank/DDBJ whole genome shotgun (WGS) entry which is preliminary data.</text>
</comment>
<feature type="region of interest" description="Disordered" evidence="1">
    <location>
        <begin position="42"/>
        <end position="73"/>
    </location>
</feature>
<evidence type="ECO:0000256" key="1">
    <source>
        <dbReference type="SAM" id="MobiDB-lite"/>
    </source>
</evidence>
<name>A0ABP8N2W3_9BACT</name>
<dbReference type="Gene3D" id="3.40.720.10">
    <property type="entry name" value="Alkaline Phosphatase, subunit A"/>
    <property type="match status" value="1"/>
</dbReference>
<reference evidence="3" key="1">
    <citation type="journal article" date="2019" name="Int. J. Syst. Evol. Microbiol.">
        <title>The Global Catalogue of Microorganisms (GCM) 10K type strain sequencing project: providing services to taxonomists for standard genome sequencing and annotation.</title>
        <authorList>
            <consortium name="The Broad Institute Genomics Platform"/>
            <consortium name="The Broad Institute Genome Sequencing Center for Infectious Disease"/>
            <person name="Wu L."/>
            <person name="Ma J."/>
        </authorList>
    </citation>
    <scope>NUCLEOTIDE SEQUENCE [LARGE SCALE GENOMIC DNA]</scope>
    <source>
        <strain evidence="3">JCM 17759</strain>
    </source>
</reference>
<dbReference type="RefSeq" id="WP_345324733.1">
    <property type="nucleotide sequence ID" value="NZ_BAABGA010000048.1"/>
</dbReference>